<comment type="caution">
    <text evidence="5">The sequence shown here is derived from an EMBL/GenBank/DDBJ whole genome shotgun (WGS) entry which is preliminary data.</text>
</comment>
<organism evidence="5 6">
    <name type="scientific">Eragrostis curvula</name>
    <name type="common">weeping love grass</name>
    <dbReference type="NCBI Taxonomy" id="38414"/>
    <lineage>
        <taxon>Eukaryota</taxon>
        <taxon>Viridiplantae</taxon>
        <taxon>Streptophyta</taxon>
        <taxon>Embryophyta</taxon>
        <taxon>Tracheophyta</taxon>
        <taxon>Spermatophyta</taxon>
        <taxon>Magnoliopsida</taxon>
        <taxon>Liliopsida</taxon>
        <taxon>Poales</taxon>
        <taxon>Poaceae</taxon>
        <taxon>PACMAD clade</taxon>
        <taxon>Chloridoideae</taxon>
        <taxon>Eragrostideae</taxon>
        <taxon>Eragrostidinae</taxon>
        <taxon>Eragrostis</taxon>
    </lineage>
</organism>
<protein>
    <submittedName>
        <fullName evidence="5">Uncharacterized protein</fullName>
    </submittedName>
</protein>
<dbReference type="Gramene" id="TVU22608">
    <property type="protein sequence ID" value="TVU22608"/>
    <property type="gene ID" value="EJB05_32319"/>
</dbReference>
<evidence type="ECO:0000259" key="3">
    <source>
        <dbReference type="PROSITE" id="PS50090"/>
    </source>
</evidence>
<dbReference type="CDD" id="cd00167">
    <property type="entry name" value="SANT"/>
    <property type="match status" value="1"/>
</dbReference>
<keyword evidence="1" id="KW-0238">DNA-binding</keyword>
<dbReference type="EMBL" id="RWGY01000026">
    <property type="protein sequence ID" value="TVU22608.1"/>
    <property type="molecule type" value="Genomic_DNA"/>
</dbReference>
<evidence type="ECO:0000256" key="2">
    <source>
        <dbReference type="SAM" id="MobiDB-lite"/>
    </source>
</evidence>
<dbReference type="AlphaFoldDB" id="A0A5J9UHF1"/>
<dbReference type="InterPro" id="IPR009057">
    <property type="entry name" value="Homeodomain-like_sf"/>
</dbReference>
<feature type="region of interest" description="Disordered" evidence="2">
    <location>
        <begin position="1"/>
        <end position="42"/>
    </location>
</feature>
<keyword evidence="6" id="KW-1185">Reference proteome</keyword>
<proteinExistence type="predicted"/>
<dbReference type="InterPro" id="IPR017930">
    <property type="entry name" value="Myb_dom"/>
</dbReference>
<evidence type="ECO:0000313" key="5">
    <source>
        <dbReference type="EMBL" id="TVU22608.1"/>
    </source>
</evidence>
<accession>A0A5J9UHF1</accession>
<dbReference type="Pfam" id="PF00249">
    <property type="entry name" value="Myb_DNA-binding"/>
    <property type="match status" value="1"/>
</dbReference>
<dbReference type="Gene3D" id="1.10.10.60">
    <property type="entry name" value="Homeodomain-like"/>
    <property type="match status" value="1"/>
</dbReference>
<dbReference type="InterPro" id="IPR001005">
    <property type="entry name" value="SANT/Myb"/>
</dbReference>
<name>A0A5J9UHF1_9POAL</name>
<sequence length="245" mass="25184">MAHDMAGVFGPAPPERHVVEQSGSGGHGYGGSGGQGKLCSRGHWRPAEDAKLKELVAQYGPQNWNLIAEKLDGRSGNAMQCGGFREQSGALRRRKPSSSSAAAPLHFAPAVVHHHLPYYGSTTPPPFHGGGVPLDAATTVASRTYSGGDSDESASTCTTDLSLGSAGAPVPCFYQRQSTLSSSVRAAGYDMVPRAAAPAPAAFAPSARSPFSAPSPAHHRATVASEDCGGKLALPFFDFLGVGAT</sequence>
<gene>
    <name evidence="5" type="ORF">EJB05_32319</name>
</gene>
<dbReference type="PROSITE" id="PS50090">
    <property type="entry name" value="MYB_LIKE"/>
    <property type="match status" value="1"/>
</dbReference>
<dbReference type="OrthoDB" id="2143914at2759"/>
<reference evidence="5 6" key="1">
    <citation type="journal article" date="2019" name="Sci. Rep.">
        <title>A high-quality genome of Eragrostis curvula grass provides insights into Poaceae evolution and supports new strategies to enhance forage quality.</title>
        <authorList>
            <person name="Carballo J."/>
            <person name="Santos B.A.C.M."/>
            <person name="Zappacosta D."/>
            <person name="Garbus I."/>
            <person name="Selva J.P."/>
            <person name="Gallo C.A."/>
            <person name="Diaz A."/>
            <person name="Albertini E."/>
            <person name="Caccamo M."/>
            <person name="Echenique V."/>
        </authorList>
    </citation>
    <scope>NUCLEOTIDE SEQUENCE [LARGE SCALE GENOMIC DNA]</scope>
    <source>
        <strain evidence="6">cv. Victoria</strain>
        <tissue evidence="5">Leaf</tissue>
    </source>
</reference>
<evidence type="ECO:0000313" key="6">
    <source>
        <dbReference type="Proteomes" id="UP000324897"/>
    </source>
</evidence>
<feature type="non-terminal residue" evidence="5">
    <location>
        <position position="1"/>
    </location>
</feature>
<dbReference type="SUPFAM" id="SSF46689">
    <property type="entry name" value="Homeodomain-like"/>
    <property type="match status" value="1"/>
</dbReference>
<feature type="domain" description="Myb-like" evidence="3">
    <location>
        <begin position="41"/>
        <end position="80"/>
    </location>
</feature>
<evidence type="ECO:0000256" key="1">
    <source>
        <dbReference type="ARBA" id="ARBA00023125"/>
    </source>
</evidence>
<feature type="compositionally biased region" description="Gly residues" evidence="2">
    <location>
        <begin position="23"/>
        <end position="36"/>
    </location>
</feature>
<dbReference type="PROSITE" id="PS51294">
    <property type="entry name" value="HTH_MYB"/>
    <property type="match status" value="1"/>
</dbReference>
<evidence type="ECO:0000259" key="4">
    <source>
        <dbReference type="PROSITE" id="PS51294"/>
    </source>
</evidence>
<feature type="domain" description="HTH myb-type" evidence="4">
    <location>
        <begin position="41"/>
        <end position="78"/>
    </location>
</feature>
<dbReference type="Proteomes" id="UP000324897">
    <property type="component" value="Unassembled WGS sequence"/>
</dbReference>
<dbReference type="GO" id="GO:0003677">
    <property type="term" value="F:DNA binding"/>
    <property type="evidence" value="ECO:0007669"/>
    <property type="project" value="UniProtKB-KW"/>
</dbReference>